<dbReference type="Proteomes" id="UP000199350">
    <property type="component" value="Chromosome I"/>
</dbReference>
<dbReference type="NCBIfam" id="TIGR01179">
    <property type="entry name" value="galE"/>
    <property type="match status" value="1"/>
</dbReference>
<evidence type="ECO:0000256" key="6">
    <source>
        <dbReference type="ARBA" id="ARBA00018569"/>
    </source>
</evidence>
<comment type="similarity">
    <text evidence="4 10">Belongs to the NAD(P)-dependent epimerase/dehydratase family.</text>
</comment>
<feature type="domain" description="NAD-dependent epimerase/dehydratase" evidence="11">
    <location>
        <begin position="4"/>
        <end position="247"/>
    </location>
</feature>
<comment type="pathway">
    <text evidence="3 10">Carbohydrate metabolism; galactose metabolism.</text>
</comment>
<organism evidence="12 13">
    <name type="scientific">Corynebacterium mycetoides</name>
    <dbReference type="NCBI Taxonomy" id="38302"/>
    <lineage>
        <taxon>Bacteria</taxon>
        <taxon>Bacillati</taxon>
        <taxon>Actinomycetota</taxon>
        <taxon>Actinomycetes</taxon>
        <taxon>Mycobacteriales</taxon>
        <taxon>Corynebacteriaceae</taxon>
        <taxon>Corynebacterium</taxon>
    </lineage>
</organism>
<evidence type="ECO:0000313" key="12">
    <source>
        <dbReference type="EMBL" id="SDL77212.1"/>
    </source>
</evidence>
<accession>A0A1G9MSE4</accession>
<comment type="cofactor">
    <cofactor evidence="2 10">
        <name>NAD(+)</name>
        <dbReference type="ChEBI" id="CHEBI:57540"/>
    </cofactor>
</comment>
<keyword evidence="7 10" id="KW-0520">NAD</keyword>
<comment type="subunit">
    <text evidence="10">Homodimer.</text>
</comment>
<protein>
    <recommendedName>
        <fullName evidence="6 10">UDP-glucose 4-epimerase</fullName>
        <ecNumber evidence="5 10">5.1.3.2</ecNumber>
    </recommendedName>
</protein>
<evidence type="ECO:0000256" key="1">
    <source>
        <dbReference type="ARBA" id="ARBA00000083"/>
    </source>
</evidence>
<evidence type="ECO:0000256" key="10">
    <source>
        <dbReference type="RuleBase" id="RU366046"/>
    </source>
</evidence>
<reference evidence="13" key="1">
    <citation type="submission" date="2016-10" db="EMBL/GenBank/DDBJ databases">
        <authorList>
            <person name="Varghese N."/>
            <person name="Submissions S."/>
        </authorList>
    </citation>
    <scope>NUCLEOTIDE SEQUENCE [LARGE SCALE GENOMIC DNA]</scope>
    <source>
        <strain evidence="13">DSM 20632</strain>
    </source>
</reference>
<evidence type="ECO:0000313" key="13">
    <source>
        <dbReference type="Proteomes" id="UP000199350"/>
    </source>
</evidence>
<dbReference type="PANTHER" id="PTHR43725:SF53">
    <property type="entry name" value="UDP-ARABINOSE 4-EPIMERASE 1"/>
    <property type="match status" value="1"/>
</dbReference>
<evidence type="ECO:0000256" key="7">
    <source>
        <dbReference type="ARBA" id="ARBA00023027"/>
    </source>
</evidence>
<evidence type="ECO:0000259" key="11">
    <source>
        <dbReference type="Pfam" id="PF01370"/>
    </source>
</evidence>
<dbReference type="PANTHER" id="PTHR43725">
    <property type="entry name" value="UDP-GLUCOSE 4-EPIMERASE"/>
    <property type="match status" value="1"/>
</dbReference>
<keyword evidence="13" id="KW-1185">Reference proteome</keyword>
<dbReference type="STRING" id="38302.SAMN04488535_0732"/>
<dbReference type="OrthoDB" id="9801785at2"/>
<dbReference type="InterPro" id="IPR005886">
    <property type="entry name" value="UDP_G4E"/>
</dbReference>
<evidence type="ECO:0000256" key="8">
    <source>
        <dbReference type="ARBA" id="ARBA00023235"/>
    </source>
</evidence>
<dbReference type="Gene3D" id="3.40.50.720">
    <property type="entry name" value="NAD(P)-binding Rossmann-like Domain"/>
    <property type="match status" value="1"/>
</dbReference>
<dbReference type="GO" id="GO:0033499">
    <property type="term" value="P:galactose catabolic process via UDP-galactose, Leloir pathway"/>
    <property type="evidence" value="ECO:0007669"/>
    <property type="project" value="TreeGrafter"/>
</dbReference>
<keyword evidence="9 10" id="KW-0119">Carbohydrate metabolism</keyword>
<dbReference type="GO" id="GO:0003978">
    <property type="term" value="F:UDP-glucose 4-epimerase activity"/>
    <property type="evidence" value="ECO:0007669"/>
    <property type="project" value="UniProtKB-UniRule"/>
</dbReference>
<dbReference type="InterPro" id="IPR001509">
    <property type="entry name" value="Epimerase_deHydtase"/>
</dbReference>
<comment type="catalytic activity">
    <reaction evidence="1 10">
        <text>UDP-alpha-D-glucose = UDP-alpha-D-galactose</text>
        <dbReference type="Rhea" id="RHEA:22168"/>
        <dbReference type="ChEBI" id="CHEBI:58885"/>
        <dbReference type="ChEBI" id="CHEBI:66914"/>
        <dbReference type="EC" id="5.1.3.2"/>
    </reaction>
</comment>
<dbReference type="UniPathway" id="UPA00214"/>
<evidence type="ECO:0000256" key="3">
    <source>
        <dbReference type="ARBA" id="ARBA00004947"/>
    </source>
</evidence>
<dbReference type="EMBL" id="LT629700">
    <property type="protein sequence ID" value="SDL77212.1"/>
    <property type="molecule type" value="Genomic_DNA"/>
</dbReference>
<dbReference type="Gene3D" id="3.90.25.10">
    <property type="entry name" value="UDP-galactose 4-epimerase, domain 1"/>
    <property type="match status" value="1"/>
</dbReference>
<evidence type="ECO:0000256" key="9">
    <source>
        <dbReference type="ARBA" id="ARBA00023277"/>
    </source>
</evidence>
<dbReference type="Pfam" id="PF01370">
    <property type="entry name" value="Epimerase"/>
    <property type="match status" value="1"/>
</dbReference>
<dbReference type="SUPFAM" id="SSF51735">
    <property type="entry name" value="NAD(P)-binding Rossmann-fold domains"/>
    <property type="match status" value="1"/>
</dbReference>
<gene>
    <name evidence="12" type="ORF">SAMN04488535_0732</name>
</gene>
<evidence type="ECO:0000256" key="5">
    <source>
        <dbReference type="ARBA" id="ARBA00013189"/>
    </source>
</evidence>
<evidence type="ECO:0000256" key="4">
    <source>
        <dbReference type="ARBA" id="ARBA00007637"/>
    </source>
</evidence>
<proteinExistence type="inferred from homology"/>
<name>A0A1G9MSE4_9CORY</name>
<dbReference type="RefSeq" id="WP_092148844.1">
    <property type="nucleotide sequence ID" value="NZ_LT629700.1"/>
</dbReference>
<dbReference type="InterPro" id="IPR036291">
    <property type="entry name" value="NAD(P)-bd_dom_sf"/>
</dbReference>
<sequence>MRLVVTGGAGYVGSVCAAVLLEAGHDVTIIDDFSTGNPGAVPAGARLVRGSISDVIDDTLAGGNVDGVLHFAARSLVGESVDKPHEYWRDNVGTTLTLLDAMRTHGVGNLVFSSTAATYGEPEEVPITEDMPTRPTNPYGATKLAIDYAITSYCHAYGIGATSLRYFNVAGAYGSIGENHATETHLIPLVLQVAMGFREKIMIFGDDWPTGDGTCVRDYIHVRDLADAHALALASNEPGTHRIYNLGSGDGYSVREVIDACREVTGHPIPAEVAPRRAGDPAVLIASSAKIQRELGWNPTRTGLDRIVADSWEFTSQLGERSHGAR</sequence>
<dbReference type="EC" id="5.1.3.2" evidence="5 10"/>
<dbReference type="AlphaFoldDB" id="A0A1G9MSE4"/>
<evidence type="ECO:0000256" key="2">
    <source>
        <dbReference type="ARBA" id="ARBA00001911"/>
    </source>
</evidence>
<keyword evidence="8 10" id="KW-0413">Isomerase</keyword>
<dbReference type="CDD" id="cd05247">
    <property type="entry name" value="UDP_G4E_1_SDR_e"/>
    <property type="match status" value="1"/>
</dbReference>